<proteinExistence type="predicted"/>
<accession>F8JYL8</accession>
<evidence type="ECO:0008006" key="4">
    <source>
        <dbReference type="Google" id="ProtNLM"/>
    </source>
</evidence>
<feature type="transmembrane region" description="Helical" evidence="1">
    <location>
        <begin position="196"/>
        <end position="215"/>
    </location>
</feature>
<keyword evidence="1" id="KW-1133">Transmembrane helix</keyword>
<dbReference type="eggNOG" id="COG4705">
    <property type="taxonomic scope" value="Bacteria"/>
</dbReference>
<keyword evidence="1" id="KW-0472">Membrane</keyword>
<feature type="transmembrane region" description="Helical" evidence="1">
    <location>
        <begin position="102"/>
        <end position="120"/>
    </location>
</feature>
<dbReference type="Pfam" id="PF03988">
    <property type="entry name" value="DUF347"/>
    <property type="match status" value="4"/>
</dbReference>
<feature type="transmembrane region" description="Helical" evidence="1">
    <location>
        <begin position="76"/>
        <end position="96"/>
    </location>
</feature>
<dbReference type="EMBL" id="CP003219">
    <property type="protein sequence ID" value="AEW97237.1"/>
    <property type="molecule type" value="Genomic_DNA"/>
</dbReference>
<organism evidence="2 3">
    <name type="scientific">Streptantibioticus cattleyicolor (strain ATCC 35852 / DSM 46488 / JCM 4925 / NBRC 14057 / NRRL 8057)</name>
    <name type="common">Streptomyces cattleya</name>
    <dbReference type="NCBI Taxonomy" id="1003195"/>
    <lineage>
        <taxon>Bacteria</taxon>
        <taxon>Bacillati</taxon>
        <taxon>Actinomycetota</taxon>
        <taxon>Actinomycetes</taxon>
        <taxon>Kitasatosporales</taxon>
        <taxon>Streptomycetaceae</taxon>
        <taxon>Streptantibioticus</taxon>
    </lineage>
</organism>
<dbReference type="Proteomes" id="UP000007842">
    <property type="component" value="Chromosome"/>
</dbReference>
<accession>G8WXT7</accession>
<dbReference type="STRING" id="1003195.SCATT_48660"/>
<dbReference type="KEGG" id="sct:SCAT_4872"/>
<gene>
    <name evidence="2" type="ordered locus">SCATT_48660</name>
</gene>
<keyword evidence="1" id="KW-0812">Transmembrane</keyword>
<feature type="transmembrane region" description="Helical" evidence="1">
    <location>
        <begin position="164"/>
        <end position="184"/>
    </location>
</feature>
<dbReference type="KEGG" id="scy:SCATT_48660"/>
<keyword evidence="3" id="KW-1185">Reference proteome</keyword>
<feature type="transmembrane region" description="Helical" evidence="1">
    <location>
        <begin position="140"/>
        <end position="158"/>
    </location>
</feature>
<evidence type="ECO:0000313" key="2">
    <source>
        <dbReference type="EMBL" id="AEW97237.1"/>
    </source>
</evidence>
<dbReference type="OrthoDB" id="9794709at2"/>
<protein>
    <recommendedName>
        <fullName evidence="4">Membrane-anchored protein</fullName>
    </recommendedName>
</protein>
<feature type="transmembrane region" description="Helical" evidence="1">
    <location>
        <begin position="227"/>
        <end position="252"/>
    </location>
</feature>
<dbReference type="HOGENOM" id="CLU_070268_0_1_11"/>
<evidence type="ECO:0000313" key="3">
    <source>
        <dbReference type="Proteomes" id="UP000007842"/>
    </source>
</evidence>
<sequence length="278" mass="29427">MTGVDLQRRVGAPYPKVPALTAMFWAVKLLTTGLGESASDYMAAGGHWILLILTVIAFAATLVWQFRSPRYRAIPYWTAILGVGVVGTIAADVVSYVVGVPLPIVVAGYAAATAAVLALWYRSEGTLSVHSITTRRRERFYWTTVMCSFALGTATGDFTAGTLGLGFVGSIALFGIAIVIPWILHRRGRLHPVTAFWSAYVLTRPLGASVADWLLKPLHDQGEGGGGIGLGAGTVTVGGLVLFVLLVAYLAVKRPDVQEDTGDVDARPVDAAVETAAD</sequence>
<dbReference type="RefSeq" id="WP_014145576.1">
    <property type="nucleotide sequence ID" value="NC_016111.1"/>
</dbReference>
<reference evidence="3" key="1">
    <citation type="submission" date="2011-12" db="EMBL/GenBank/DDBJ databases">
        <title>Complete genome sequence of Streptomyces cattleya strain DSM 46488.</title>
        <authorList>
            <person name="Ou H.-Y."/>
            <person name="Li P."/>
            <person name="Zhao C."/>
            <person name="O'Hagan D."/>
            <person name="Deng Z."/>
        </authorList>
    </citation>
    <scope>NUCLEOTIDE SEQUENCE [LARGE SCALE GENOMIC DNA]</scope>
    <source>
        <strain evidence="3">ATCC 35852 / DSM 46488 / JCM 4925 / NBRC 14057 / NRRL 8057</strain>
    </source>
</reference>
<feature type="transmembrane region" description="Helical" evidence="1">
    <location>
        <begin position="45"/>
        <end position="64"/>
    </location>
</feature>
<dbReference type="AlphaFoldDB" id="F8JYL8"/>
<dbReference type="InterPro" id="IPR007136">
    <property type="entry name" value="DUF347"/>
</dbReference>
<evidence type="ECO:0000256" key="1">
    <source>
        <dbReference type="SAM" id="Phobius"/>
    </source>
</evidence>
<name>F8JYL8_STREN</name>
<dbReference type="PATRIC" id="fig|1003195.11.peg.6300"/>